<evidence type="ECO:0008006" key="3">
    <source>
        <dbReference type="Google" id="ProtNLM"/>
    </source>
</evidence>
<organism evidence="1 2">
    <name type="scientific">Intestinicryptomonas porci</name>
    <dbReference type="NCBI Taxonomy" id="2926320"/>
    <lineage>
        <taxon>Bacteria</taxon>
        <taxon>Pseudomonadati</taxon>
        <taxon>Verrucomicrobiota</taxon>
        <taxon>Opitutia</taxon>
        <taxon>Opitutales</taxon>
        <taxon>Intestinicryptomonaceae</taxon>
        <taxon>Intestinicryptomonas</taxon>
    </lineage>
</organism>
<comment type="caution">
    <text evidence="1">The sequence shown here is derived from an EMBL/GenBank/DDBJ whole genome shotgun (WGS) entry which is preliminary data.</text>
</comment>
<evidence type="ECO:0000313" key="1">
    <source>
        <dbReference type="EMBL" id="MDX8415784.1"/>
    </source>
</evidence>
<evidence type="ECO:0000313" key="2">
    <source>
        <dbReference type="Proteomes" id="UP001275932"/>
    </source>
</evidence>
<sequence>MAILDWFKNLFFGASEPFSDAGTFFVWEPCSKSHSEVVPGYAKYLLDLGYKVSVIVNPEKLKEGVFCRFSDPNLILNSISRSKARKFFLKKGLANAKGILVTTVGKLSNGRDYNGAYEFFAKKLPGQKTLFVEHEIKPAVDGGTWDENIITLRKPDYKGAKSVVVNPHYFGNVRITNKSEDIVKFIVVGALQDKRRDCSIILSAFEKLIDRGITNVKLIAVGKGAVNLPEKIKPYVELKGSLPFKDMYDEVEKADFFLTSYEPDFAPHLRYITTGTSGAFQLVYGFLKPVVIQEKFAPINGFNGKNSVIYSDSSSYSEALERCVKMSAGEYGKMQANLKALADEIYAQSLLALKELIEK</sequence>
<gene>
    <name evidence="1" type="ORF">MOX91_06300</name>
</gene>
<keyword evidence="2" id="KW-1185">Reference proteome</keyword>
<dbReference type="Proteomes" id="UP001275932">
    <property type="component" value="Unassembled WGS sequence"/>
</dbReference>
<reference evidence="1 2" key="1">
    <citation type="submission" date="2022-03" db="EMBL/GenBank/DDBJ databases">
        <title>Novel taxa within the pig intestine.</title>
        <authorList>
            <person name="Wylensek D."/>
            <person name="Bishof K."/>
            <person name="Afrizal A."/>
            <person name="Clavel T."/>
        </authorList>
    </citation>
    <scope>NUCLEOTIDE SEQUENCE [LARGE SCALE GENOMIC DNA]</scope>
    <source>
        <strain evidence="1 2">CLA-KB-P66</strain>
    </source>
</reference>
<dbReference type="SUPFAM" id="SSF53756">
    <property type="entry name" value="UDP-Glycosyltransferase/glycogen phosphorylase"/>
    <property type="match status" value="1"/>
</dbReference>
<dbReference type="EMBL" id="JALBUT010000006">
    <property type="protein sequence ID" value="MDX8415784.1"/>
    <property type="molecule type" value="Genomic_DNA"/>
</dbReference>
<dbReference type="RefSeq" id="WP_370397234.1">
    <property type="nucleotide sequence ID" value="NZ_JALBUT010000006.1"/>
</dbReference>
<accession>A0ABU4WK67</accession>
<dbReference type="Gene3D" id="3.40.50.2000">
    <property type="entry name" value="Glycogen Phosphorylase B"/>
    <property type="match status" value="1"/>
</dbReference>
<name>A0ABU4WK67_9BACT</name>
<proteinExistence type="predicted"/>
<protein>
    <recommendedName>
        <fullName evidence="3">Glycosyltransferase</fullName>
    </recommendedName>
</protein>